<comment type="caution">
    <text evidence="1">The sequence shown here is derived from an EMBL/GenBank/DDBJ whole genome shotgun (WGS) entry which is preliminary data.</text>
</comment>
<name>A0AA40P0T7_9PSED</name>
<dbReference type="EMBL" id="LJRO01000402">
    <property type="protein sequence ID" value="KPY93700.1"/>
    <property type="molecule type" value="Genomic_DNA"/>
</dbReference>
<dbReference type="AlphaFoldDB" id="A0AA40P0T7"/>
<sequence length="46" mass="5069">MLWLVPAGVVVLLLIIALLLRSDWRAALLRRIGFGARSRSTVPARA</sequence>
<protein>
    <submittedName>
        <fullName evidence="1">Leucine ABC transporter subunit substrate-binding protein LivK</fullName>
    </submittedName>
</protein>
<dbReference type="Proteomes" id="UP000050523">
    <property type="component" value="Unassembled WGS sequence"/>
</dbReference>
<evidence type="ECO:0000313" key="2">
    <source>
        <dbReference type="Proteomes" id="UP000050523"/>
    </source>
</evidence>
<evidence type="ECO:0000313" key="1">
    <source>
        <dbReference type="EMBL" id="KPY93700.1"/>
    </source>
</evidence>
<organism evidence="1 2">
    <name type="scientific">Pseudomonas tremae</name>
    <dbReference type="NCBI Taxonomy" id="200454"/>
    <lineage>
        <taxon>Bacteria</taxon>
        <taxon>Pseudomonadati</taxon>
        <taxon>Pseudomonadota</taxon>
        <taxon>Gammaproteobacteria</taxon>
        <taxon>Pseudomonadales</taxon>
        <taxon>Pseudomonadaceae</taxon>
        <taxon>Pseudomonas</taxon>
    </lineage>
</organism>
<proteinExistence type="predicted"/>
<gene>
    <name evidence="1" type="ORF">ALO43_200600</name>
</gene>
<reference evidence="1 2" key="1">
    <citation type="submission" date="2015-09" db="EMBL/GenBank/DDBJ databases">
        <title>Genome announcement of multiple Pseudomonas syringae strains.</title>
        <authorList>
            <person name="Thakur S."/>
            <person name="Wang P.W."/>
            <person name="Gong Y."/>
            <person name="Weir B.S."/>
            <person name="Guttman D.S."/>
        </authorList>
    </citation>
    <scope>NUCLEOTIDE SEQUENCE [LARGE SCALE GENOMIC DNA]</scope>
    <source>
        <strain evidence="1 2">ICMP9151</strain>
    </source>
</reference>
<accession>A0AA40P0T7</accession>